<dbReference type="AlphaFoldDB" id="A0A8X6U3W9"/>
<evidence type="ECO:0000313" key="2">
    <source>
        <dbReference type="Proteomes" id="UP000887013"/>
    </source>
</evidence>
<keyword evidence="2" id="KW-1185">Reference proteome</keyword>
<sequence>MFPNQNRYGLSRYEDLVPIVVTSPDGEDEYLDDFTSISSSVRRPDHDTKYYSPVFLQSITFRHIFPIPGILHYLVPH</sequence>
<dbReference type="Proteomes" id="UP000887013">
    <property type="component" value="Unassembled WGS sequence"/>
</dbReference>
<evidence type="ECO:0000313" key="1">
    <source>
        <dbReference type="EMBL" id="GFT77857.1"/>
    </source>
</evidence>
<protein>
    <submittedName>
        <fullName evidence="1">Uncharacterized protein</fullName>
    </submittedName>
</protein>
<reference evidence="1" key="1">
    <citation type="submission" date="2020-08" db="EMBL/GenBank/DDBJ databases">
        <title>Multicomponent nature underlies the extraordinary mechanical properties of spider dragline silk.</title>
        <authorList>
            <person name="Kono N."/>
            <person name="Nakamura H."/>
            <person name="Mori M."/>
            <person name="Yoshida Y."/>
            <person name="Ohtoshi R."/>
            <person name="Malay A.D."/>
            <person name="Moran D.A.P."/>
            <person name="Tomita M."/>
            <person name="Numata K."/>
            <person name="Arakawa K."/>
        </authorList>
    </citation>
    <scope>NUCLEOTIDE SEQUENCE</scope>
</reference>
<organism evidence="1 2">
    <name type="scientific">Nephila pilipes</name>
    <name type="common">Giant wood spider</name>
    <name type="synonym">Nephila maculata</name>
    <dbReference type="NCBI Taxonomy" id="299642"/>
    <lineage>
        <taxon>Eukaryota</taxon>
        <taxon>Metazoa</taxon>
        <taxon>Ecdysozoa</taxon>
        <taxon>Arthropoda</taxon>
        <taxon>Chelicerata</taxon>
        <taxon>Arachnida</taxon>
        <taxon>Araneae</taxon>
        <taxon>Araneomorphae</taxon>
        <taxon>Entelegynae</taxon>
        <taxon>Araneoidea</taxon>
        <taxon>Nephilidae</taxon>
        <taxon>Nephila</taxon>
    </lineage>
</organism>
<accession>A0A8X6U3W9</accession>
<proteinExistence type="predicted"/>
<name>A0A8X6U3W9_NEPPI</name>
<dbReference type="EMBL" id="BMAW01071374">
    <property type="protein sequence ID" value="GFT77857.1"/>
    <property type="molecule type" value="Genomic_DNA"/>
</dbReference>
<comment type="caution">
    <text evidence="1">The sequence shown here is derived from an EMBL/GenBank/DDBJ whole genome shotgun (WGS) entry which is preliminary data.</text>
</comment>
<gene>
    <name evidence="1" type="ORF">NPIL_572311</name>
</gene>